<evidence type="ECO:0000313" key="3">
    <source>
        <dbReference type="EMBL" id="BCK85388.1"/>
    </source>
</evidence>
<dbReference type="EMBL" id="AP023420">
    <property type="protein sequence ID" value="BCK85388.1"/>
    <property type="molecule type" value="Genomic_DNA"/>
</dbReference>
<dbReference type="Pfam" id="PF18909">
    <property type="entry name" value="dGTP_diPhyd_N"/>
    <property type="match status" value="1"/>
</dbReference>
<dbReference type="KEGG" id="pfaa:MM59RIKEN_07810"/>
<dbReference type="Proteomes" id="UP000679848">
    <property type="component" value="Chromosome"/>
</dbReference>
<protein>
    <recommendedName>
        <fullName evidence="1">dATP/dGTP diphosphohydrolase N-terminal domain-containing protein</fullName>
    </recommendedName>
</protein>
<keyword evidence="4" id="KW-1185">Reference proteome</keyword>
<organism evidence="2 4">
    <name type="scientific">Pusillibacter faecalis</name>
    <dbReference type="NCBI Taxonomy" id="2714358"/>
    <lineage>
        <taxon>Bacteria</taxon>
        <taxon>Bacillati</taxon>
        <taxon>Bacillota</taxon>
        <taxon>Clostridia</taxon>
        <taxon>Eubacteriales</taxon>
        <taxon>Oscillospiraceae</taxon>
        <taxon>Pusillibacter</taxon>
    </lineage>
</organism>
<name>A0A810QB82_9FIRM</name>
<evidence type="ECO:0000259" key="1">
    <source>
        <dbReference type="Pfam" id="PF18909"/>
    </source>
</evidence>
<feature type="domain" description="dATP/dGTP diphosphohydrolase N-terminal" evidence="1">
    <location>
        <begin position="15"/>
        <end position="104"/>
    </location>
</feature>
<dbReference type="InterPro" id="IPR044038">
    <property type="entry name" value="dATP/dGTP_diPOhydrolase_N"/>
</dbReference>
<dbReference type="AlphaFoldDB" id="A0A810QB82"/>
<dbReference type="RefSeq" id="WP_213542714.1">
    <property type="nucleotide sequence ID" value="NZ_AP023420.1"/>
</dbReference>
<dbReference type="KEGG" id="pfaa:MM59RIKEN_27070"/>
<sequence length="106" mass="12364">MNEVMITNKWVHEDDQKAKADAGKPRPTLVPVSLIEAVTAVRMYGNEKYHDPENWRQVEPQRYQDALYRHWLSYLKGEKCDPESGLPHLWHLACNAAFLIEMEGKE</sequence>
<proteinExistence type="predicted"/>
<evidence type="ECO:0000313" key="2">
    <source>
        <dbReference type="EMBL" id="BCK83462.1"/>
    </source>
</evidence>
<accession>A0A810QB82</accession>
<evidence type="ECO:0000313" key="4">
    <source>
        <dbReference type="Proteomes" id="UP000679848"/>
    </source>
</evidence>
<dbReference type="EMBL" id="AP023420">
    <property type="protein sequence ID" value="BCK83462.1"/>
    <property type="molecule type" value="Genomic_DNA"/>
</dbReference>
<reference evidence="2" key="1">
    <citation type="submission" date="2020-09" db="EMBL/GenBank/DDBJ databases">
        <title>New species isolated from human feces.</title>
        <authorList>
            <person name="Kitahara M."/>
            <person name="Shigeno Y."/>
            <person name="Shime M."/>
            <person name="Matsumoto Y."/>
            <person name="Nakamura S."/>
            <person name="Motooka D."/>
            <person name="Fukuoka S."/>
            <person name="Nishikawa H."/>
            <person name="Benno Y."/>
        </authorList>
    </citation>
    <scope>NUCLEOTIDE SEQUENCE</scope>
    <source>
        <strain evidence="2">MM59</strain>
    </source>
</reference>
<gene>
    <name evidence="2" type="ORF">MM59RIKEN_07810</name>
    <name evidence="3" type="ORF">MM59RIKEN_27070</name>
</gene>